<feature type="compositionally biased region" description="Basic residues" evidence="3">
    <location>
        <begin position="207"/>
        <end position="220"/>
    </location>
</feature>
<feature type="compositionally biased region" description="Polar residues" evidence="3">
    <location>
        <begin position="108"/>
        <end position="119"/>
    </location>
</feature>
<comment type="caution">
    <text evidence="5">The sequence shown here is derived from an EMBL/GenBank/DDBJ whole genome shotgun (WGS) entry which is preliminary data.</text>
</comment>
<feature type="compositionally biased region" description="Basic and acidic residues" evidence="3">
    <location>
        <begin position="76"/>
        <end position="94"/>
    </location>
</feature>
<evidence type="ECO:0000256" key="1">
    <source>
        <dbReference type="ARBA" id="ARBA00022553"/>
    </source>
</evidence>
<dbReference type="PANTHER" id="PTHR46551">
    <property type="entry name" value="SAP DOMAIN-CONTAINING RIBONUCLEOPROTEIN"/>
    <property type="match status" value="1"/>
</dbReference>
<dbReference type="Gene3D" id="1.10.720.30">
    <property type="entry name" value="SAP domain"/>
    <property type="match status" value="1"/>
</dbReference>
<evidence type="ECO:0000313" key="5">
    <source>
        <dbReference type="EMBL" id="TID17217.1"/>
    </source>
</evidence>
<accession>A0A4V4NFA7</accession>
<dbReference type="InterPro" id="IPR003034">
    <property type="entry name" value="SAP_dom"/>
</dbReference>
<evidence type="ECO:0000256" key="2">
    <source>
        <dbReference type="ARBA" id="ARBA00046328"/>
    </source>
</evidence>
<feature type="domain" description="SAP" evidence="4">
    <location>
        <begin position="4"/>
        <end position="38"/>
    </location>
</feature>
<proteinExistence type="inferred from homology"/>
<evidence type="ECO:0000313" key="6">
    <source>
        <dbReference type="Proteomes" id="UP000307173"/>
    </source>
</evidence>
<comment type="similarity">
    <text evidence="2">Belongs to the SAP domain-containing ribonucleoprotein family.</text>
</comment>
<gene>
    <name evidence="5" type="ORF">CANINC_004076</name>
</gene>
<dbReference type="OrthoDB" id="445357at2759"/>
<dbReference type="GO" id="GO:0005634">
    <property type="term" value="C:nucleus"/>
    <property type="evidence" value="ECO:0007669"/>
    <property type="project" value="TreeGrafter"/>
</dbReference>
<sequence length="241" mass="26586">MTKYSSLLKGKLQELLTARGLPIDGTKEVLIERLEESDKIAAELEADDEPEVNNGADKVQDFTITDSSASIVAGTEDVKNDVEDETKDVNKEEFSVTTDISPTAPDATPSTSEDTNNVATEKKVVEEPPNPETLKAAAVELLTMKINRAQKFGEEEQVSILKANLTRVEKFGVELDSALARELGFAPPTGPKATTKGSNHNNQTNRNHNRKRKPFNRRGHQNYGNGNNRSHVQQGRVYKTR</sequence>
<dbReference type="InterPro" id="IPR036361">
    <property type="entry name" value="SAP_dom_sf"/>
</dbReference>
<feature type="region of interest" description="Disordered" evidence="3">
    <location>
        <begin position="75"/>
        <end position="127"/>
    </location>
</feature>
<dbReference type="InterPro" id="IPR040746">
    <property type="entry name" value="THO1_MOS11_C"/>
</dbReference>
<dbReference type="SMART" id="SM00513">
    <property type="entry name" value="SAP"/>
    <property type="match status" value="1"/>
</dbReference>
<dbReference type="Proteomes" id="UP000307173">
    <property type="component" value="Unassembled WGS sequence"/>
</dbReference>
<dbReference type="PANTHER" id="PTHR46551:SF1">
    <property type="entry name" value="SAP DOMAIN-CONTAINING RIBONUCLEOPROTEIN"/>
    <property type="match status" value="1"/>
</dbReference>
<dbReference type="Pfam" id="PF02037">
    <property type="entry name" value="SAP"/>
    <property type="match status" value="1"/>
</dbReference>
<dbReference type="STRING" id="52247.A0A4V4NFA7"/>
<name>A0A4V4NFA7_9ASCO</name>
<dbReference type="InterPro" id="IPR052240">
    <property type="entry name" value="SAP_domain_ribonucleoprotein"/>
</dbReference>
<dbReference type="PROSITE" id="PS50800">
    <property type="entry name" value="SAP"/>
    <property type="match status" value="1"/>
</dbReference>
<feature type="region of interest" description="Disordered" evidence="3">
    <location>
        <begin position="183"/>
        <end position="241"/>
    </location>
</feature>
<evidence type="ECO:0000259" key="4">
    <source>
        <dbReference type="PROSITE" id="PS50800"/>
    </source>
</evidence>
<reference evidence="5 6" key="1">
    <citation type="journal article" date="2019" name="Front. Genet.">
        <title>Whole-Genome Sequencing of the Opportunistic Yeast Pathogen Candida inconspicua Uncovers Its Hybrid Origin.</title>
        <authorList>
            <person name="Mixao V."/>
            <person name="Hansen A.P."/>
            <person name="Saus E."/>
            <person name="Boekhout T."/>
            <person name="Lass-Florl C."/>
            <person name="Gabaldon T."/>
        </authorList>
    </citation>
    <scope>NUCLEOTIDE SEQUENCE [LARGE SCALE GENOMIC DNA]</scope>
    <source>
        <strain evidence="5 6">CBS 180</strain>
    </source>
</reference>
<evidence type="ECO:0000256" key="3">
    <source>
        <dbReference type="SAM" id="MobiDB-lite"/>
    </source>
</evidence>
<protein>
    <recommendedName>
        <fullName evidence="4">SAP domain-containing protein</fullName>
    </recommendedName>
</protein>
<organism evidence="5 6">
    <name type="scientific">Pichia inconspicua</name>
    <dbReference type="NCBI Taxonomy" id="52247"/>
    <lineage>
        <taxon>Eukaryota</taxon>
        <taxon>Fungi</taxon>
        <taxon>Dikarya</taxon>
        <taxon>Ascomycota</taxon>
        <taxon>Saccharomycotina</taxon>
        <taxon>Pichiomycetes</taxon>
        <taxon>Pichiales</taxon>
        <taxon>Pichiaceae</taxon>
        <taxon>Pichia</taxon>
    </lineage>
</organism>
<keyword evidence="6" id="KW-1185">Reference proteome</keyword>
<dbReference type="EMBL" id="SELW01000638">
    <property type="protein sequence ID" value="TID17217.1"/>
    <property type="molecule type" value="Genomic_DNA"/>
</dbReference>
<dbReference type="Pfam" id="PF18592">
    <property type="entry name" value="Tho1_MOS11_C"/>
    <property type="match status" value="1"/>
</dbReference>
<feature type="compositionally biased region" description="Polar residues" evidence="3">
    <location>
        <begin position="222"/>
        <end position="233"/>
    </location>
</feature>
<dbReference type="GO" id="GO:0016973">
    <property type="term" value="P:poly(A)+ mRNA export from nucleus"/>
    <property type="evidence" value="ECO:0007669"/>
    <property type="project" value="TreeGrafter"/>
</dbReference>
<keyword evidence="1" id="KW-0597">Phosphoprotein</keyword>
<dbReference type="SUPFAM" id="SSF68906">
    <property type="entry name" value="SAP domain"/>
    <property type="match status" value="1"/>
</dbReference>
<dbReference type="AlphaFoldDB" id="A0A4V4NFA7"/>